<protein>
    <submittedName>
        <fullName evidence="2">M23 family metallopeptidase</fullName>
    </submittedName>
</protein>
<organism evidence="2 3">
    <name type="scientific">Aggregatimonas sangjinii</name>
    <dbReference type="NCBI Taxonomy" id="2583587"/>
    <lineage>
        <taxon>Bacteria</taxon>
        <taxon>Pseudomonadati</taxon>
        <taxon>Bacteroidota</taxon>
        <taxon>Flavobacteriia</taxon>
        <taxon>Flavobacteriales</taxon>
        <taxon>Flavobacteriaceae</taxon>
        <taxon>Aggregatimonas</taxon>
    </lineage>
</organism>
<dbReference type="Pfam" id="PF01551">
    <property type="entry name" value="Peptidase_M23"/>
    <property type="match status" value="1"/>
</dbReference>
<dbReference type="OrthoDB" id="9810477at2"/>
<dbReference type="InterPro" id="IPR016047">
    <property type="entry name" value="M23ase_b-sheet_dom"/>
</dbReference>
<evidence type="ECO:0000313" key="3">
    <source>
        <dbReference type="Proteomes" id="UP000310017"/>
    </source>
</evidence>
<accession>A0A5B7SV51</accession>
<dbReference type="InterPro" id="IPR050570">
    <property type="entry name" value="Cell_wall_metabolism_enzyme"/>
</dbReference>
<dbReference type="KEGG" id="asag:FGM00_11550"/>
<reference evidence="2 3" key="1">
    <citation type="submission" date="2019-05" db="EMBL/GenBank/DDBJ databases">
        <title>Genome sequencing of F202Z8.</title>
        <authorList>
            <person name="Kwon Y.M."/>
        </authorList>
    </citation>
    <scope>NUCLEOTIDE SEQUENCE [LARGE SCALE GENOMIC DNA]</scope>
    <source>
        <strain evidence="2 3">F202Z8</strain>
    </source>
</reference>
<proteinExistence type="predicted"/>
<evidence type="ECO:0000313" key="2">
    <source>
        <dbReference type="EMBL" id="QCX00710.1"/>
    </source>
</evidence>
<dbReference type="Gene3D" id="2.70.70.10">
    <property type="entry name" value="Glucose Permease (Domain IIA)"/>
    <property type="match status" value="1"/>
</dbReference>
<sequence>MKLFQMGILLFLITCCSEKESVTQVQELDSNGGKLAAGCPDAQYDDWRSSEYVLPYRVGESYVVNLSHCAGSYHSVGQPDQFAIDFEMPIGTSIMAARDGRVVYVETSGRDGGFPNNVVVVRHNDTTFAQYMHLTQDGAFVRVGDTIQQGQEIALSGNTGLAGYPHLHFVVTQGDYNYPYISIPTTFKNTVSNERSLASWTRYTALSY</sequence>
<dbReference type="SUPFAM" id="SSF51261">
    <property type="entry name" value="Duplicated hybrid motif"/>
    <property type="match status" value="1"/>
</dbReference>
<dbReference type="Proteomes" id="UP000310017">
    <property type="component" value="Chromosome"/>
</dbReference>
<dbReference type="AlphaFoldDB" id="A0A5B7SV51"/>
<name>A0A5B7SV51_9FLAO</name>
<keyword evidence="3" id="KW-1185">Reference proteome</keyword>
<dbReference type="PANTHER" id="PTHR21666:SF270">
    <property type="entry name" value="MUREIN HYDROLASE ACTIVATOR ENVC"/>
    <property type="match status" value="1"/>
</dbReference>
<dbReference type="GO" id="GO:0004222">
    <property type="term" value="F:metalloendopeptidase activity"/>
    <property type="evidence" value="ECO:0007669"/>
    <property type="project" value="TreeGrafter"/>
</dbReference>
<dbReference type="PANTHER" id="PTHR21666">
    <property type="entry name" value="PEPTIDASE-RELATED"/>
    <property type="match status" value="1"/>
</dbReference>
<dbReference type="InterPro" id="IPR011055">
    <property type="entry name" value="Dup_hybrid_motif"/>
</dbReference>
<evidence type="ECO:0000259" key="1">
    <source>
        <dbReference type="Pfam" id="PF01551"/>
    </source>
</evidence>
<feature type="domain" description="M23ase beta-sheet core" evidence="1">
    <location>
        <begin position="83"/>
        <end position="173"/>
    </location>
</feature>
<dbReference type="EMBL" id="CP040710">
    <property type="protein sequence ID" value="QCX00710.1"/>
    <property type="molecule type" value="Genomic_DNA"/>
</dbReference>
<gene>
    <name evidence="2" type="ORF">FGM00_11550</name>
</gene>
<dbReference type="CDD" id="cd12797">
    <property type="entry name" value="M23_peptidase"/>
    <property type="match status" value="1"/>
</dbReference>
<dbReference type="RefSeq" id="WP_138853055.1">
    <property type="nucleotide sequence ID" value="NZ_CP040710.1"/>
</dbReference>